<dbReference type="Proteomes" id="UP001165069">
    <property type="component" value="Unassembled WGS sequence"/>
</dbReference>
<dbReference type="InterPro" id="IPR020988">
    <property type="entry name" value="Pept_U32_collagenase"/>
</dbReference>
<dbReference type="Pfam" id="PF12392">
    <property type="entry name" value="DUF3656"/>
    <property type="match status" value="1"/>
</dbReference>
<dbReference type="InterPro" id="IPR051454">
    <property type="entry name" value="RNA/ubiquinone_mod_enzymes"/>
</dbReference>
<accession>A0ABQ5QIH3</accession>
<keyword evidence="3" id="KW-1185">Reference proteome</keyword>
<gene>
    <name evidence="2" type="ORF">GETHLI_26280</name>
</gene>
<evidence type="ECO:0000313" key="2">
    <source>
        <dbReference type="EMBL" id="GLH74126.1"/>
    </source>
</evidence>
<dbReference type="PROSITE" id="PS01276">
    <property type="entry name" value="PEPTIDASE_U32"/>
    <property type="match status" value="1"/>
</dbReference>
<dbReference type="GO" id="GO:0008233">
    <property type="term" value="F:peptidase activity"/>
    <property type="evidence" value="ECO:0007669"/>
    <property type="project" value="UniProtKB-KW"/>
</dbReference>
<comment type="caution">
    <text evidence="2">The sequence shown here is derived from an EMBL/GenBank/DDBJ whole genome shotgun (WGS) entry which is preliminary data.</text>
</comment>
<dbReference type="PANTHER" id="PTHR30217">
    <property type="entry name" value="PEPTIDASE U32 FAMILY"/>
    <property type="match status" value="1"/>
</dbReference>
<dbReference type="PANTHER" id="PTHR30217:SF10">
    <property type="entry name" value="23S RRNA 5-HYDROXYCYTIDINE C2501 SYNTHASE"/>
    <property type="match status" value="1"/>
</dbReference>
<sequence>MALELLAPAKNADQGILALRCGADAVYMGGARFGARQAAGNGLEDFEQLTREARLWGAKVFATLNTLLFDSELEAARRQAWELYEAGVDALIIQDMAFLEMDLPPLPLHASTQAACDSPEKVAFLAGAGFTRAILARELSLDEIRAVHQAADIELEAFVYGALCVGESGQCYLSGAICDRSGNRGECAQPCRAPWNLVDGAGRVIVREKHLLNIRDLDLSDHLEALADAGVQSFKIEGRLKDADYVKNVVSHVRRKLDALLERRPELARASLGAVRHAFEPDPSKTFQRGLSTYRIHGERQPMGNPDAAKHLGECIGEVRSIQGDRLVLDAAADLHPGDGLAFVDGPEVAGTVINAVDGRQIFVQDPARIRPGTRLHRNLDLHWLRALRGAKVDRRIPVDACLDFPEGAVRLRLEDSAGFVAEAQAPGTFAAPREAAAAARTIQEALARLGNTPFELAELRVAEPRFVPVSVLNALRRDAAASLEALRRAPRAREGRRPASAVHHPLPERELDFTWNIANRAARAFYERAGGTVLEPAAELQENLQGRVVMTTRHCVKFELGWCRLHDNPEPWRRLQEPLGPLFLENGPTRLECRFDCARCRMELVLHPQREQG</sequence>
<keyword evidence="2" id="KW-0645">Protease</keyword>
<dbReference type="Pfam" id="PF01136">
    <property type="entry name" value="Peptidase_U32"/>
    <property type="match status" value="1"/>
</dbReference>
<dbReference type="InterPro" id="IPR015813">
    <property type="entry name" value="Pyrv/PenolPyrv_kinase-like_dom"/>
</dbReference>
<protein>
    <submittedName>
        <fullName evidence="2">Protease</fullName>
    </submittedName>
</protein>
<dbReference type="EMBL" id="BSDE01000005">
    <property type="protein sequence ID" value="GLH74126.1"/>
    <property type="molecule type" value="Genomic_DNA"/>
</dbReference>
<name>A0ABQ5QIH3_9BACT</name>
<keyword evidence="2" id="KW-0378">Hydrolase</keyword>
<evidence type="ECO:0000259" key="1">
    <source>
        <dbReference type="Pfam" id="PF12392"/>
    </source>
</evidence>
<reference evidence="2 3" key="1">
    <citation type="journal article" date="2023" name="Antonie Van Leeuwenhoek">
        <title>Mesoterricola silvestris gen. nov., sp. nov., Mesoterricola sediminis sp. nov., Geothrix oryzae sp. nov., Geothrix edaphica sp. nov., Geothrix rubra sp. nov., and Geothrix limicola sp. nov., six novel members of Acidobacteriota isolated from soils.</title>
        <authorList>
            <person name="Itoh H."/>
            <person name="Sugisawa Y."/>
            <person name="Mise K."/>
            <person name="Xu Z."/>
            <person name="Kuniyasu M."/>
            <person name="Ushijima N."/>
            <person name="Kawano K."/>
            <person name="Kobayashi E."/>
            <person name="Shiratori Y."/>
            <person name="Masuda Y."/>
            <person name="Senoo K."/>
        </authorList>
    </citation>
    <scope>NUCLEOTIDE SEQUENCE [LARGE SCALE GENOMIC DNA]</scope>
    <source>
        <strain evidence="2 3">Red804</strain>
    </source>
</reference>
<dbReference type="InterPro" id="IPR001539">
    <property type="entry name" value="Peptidase_U32"/>
</dbReference>
<dbReference type="GO" id="GO:0006508">
    <property type="term" value="P:proteolysis"/>
    <property type="evidence" value="ECO:0007669"/>
    <property type="project" value="UniProtKB-KW"/>
</dbReference>
<feature type="domain" description="Peptidase U32 collagenase" evidence="1">
    <location>
        <begin position="379"/>
        <end position="488"/>
    </location>
</feature>
<dbReference type="RefSeq" id="WP_285576062.1">
    <property type="nucleotide sequence ID" value="NZ_BSDE01000005.1"/>
</dbReference>
<proteinExistence type="predicted"/>
<dbReference type="SUPFAM" id="SSF51621">
    <property type="entry name" value="Phosphoenolpyruvate/pyruvate domain"/>
    <property type="match status" value="1"/>
</dbReference>
<evidence type="ECO:0000313" key="3">
    <source>
        <dbReference type="Proteomes" id="UP001165069"/>
    </source>
</evidence>
<organism evidence="2 3">
    <name type="scientific">Geothrix limicola</name>
    <dbReference type="NCBI Taxonomy" id="2927978"/>
    <lineage>
        <taxon>Bacteria</taxon>
        <taxon>Pseudomonadati</taxon>
        <taxon>Acidobacteriota</taxon>
        <taxon>Holophagae</taxon>
        <taxon>Holophagales</taxon>
        <taxon>Holophagaceae</taxon>
        <taxon>Geothrix</taxon>
    </lineage>
</organism>